<keyword evidence="5 11" id="KW-0812">Transmembrane</keyword>
<evidence type="ECO:0000256" key="10">
    <source>
        <dbReference type="ARBA" id="ARBA00023237"/>
    </source>
</evidence>
<comment type="subcellular location">
    <subcellularLocation>
        <location evidence="1 11">Cell outer membrane</location>
        <topology evidence="1 11">Multi-pass membrane protein</topology>
    </subcellularLocation>
</comment>
<dbReference type="Gene3D" id="2.170.130.10">
    <property type="entry name" value="TonB-dependent receptor, plug domain"/>
    <property type="match status" value="1"/>
</dbReference>
<evidence type="ECO:0000256" key="11">
    <source>
        <dbReference type="PROSITE-ProRule" id="PRU01360"/>
    </source>
</evidence>
<sequence length="667" mass="72394">MKPHTAPTWLALACATVLAPPTRADDTVFDLGTITVTGARAQVGEMPQDQAGSVVTRSQMQQFGRDTVGDAVALLPGVTLSNNLRNEQMVYVRGFDARQVPLFIDGVPVYVPYDGYVDFGRFGTGDIAAIQVAKGYSSVAYGANALGGAVNLVTRKPVSAFEGDAQLGAGAGGERKAGVNVGTRQGIWYAQAGASYREADGMRLSSDFKPTTTEDGGLRENSDRRDSKLSLKLGLTPAGGDEYALSYTRQDGEKGQPPSTDPASARYWRWPYWDKESLYFVSSTALGGVEKLKLRLYHDAFDNEVDSYTDASYTTLLTSGRGSVSTGRSIYHDRTTGAAVELESRRWQAHLLRLVLQHKADRHRELDANGTLNARYEDTLRSFGAEDLVELAPQWQLSVGAAHHELRPDEVYSTSSRYALPSSSGATNLQAGLFHDLTPLDRTYLTLARKTRLPTLKDRYSQRLGNYVENPDLGAETALNLEAGYQGRPLAALPALDVEAAVFRSRIDDKIQSVFVAGGSSCSSSTPCQMRNVGEARVYGLELGARGSVLPWLDLGGNFTAMKQKNVSNPDTRLVGVPDRKLFAYAVVRTGAQLSWQATAEYDSRRWVSDTVALGGFSVFGLKASWKPLPALTLEAAVDNVGDKNYALDAGFPAAGRSWRTDLRYAF</sequence>
<evidence type="ECO:0000256" key="1">
    <source>
        <dbReference type="ARBA" id="ARBA00004571"/>
    </source>
</evidence>
<feature type="domain" description="TonB-dependent receptor plug" evidence="16">
    <location>
        <begin position="50"/>
        <end position="149"/>
    </location>
</feature>
<dbReference type="InterPro" id="IPR012910">
    <property type="entry name" value="Plug_dom"/>
</dbReference>
<gene>
    <name evidence="17" type="ORF">CKO43_09790</name>
</gene>
<keyword evidence="18" id="KW-1185">Reference proteome</keyword>
<keyword evidence="3 11" id="KW-0813">Transport</keyword>
<keyword evidence="6 14" id="KW-0732">Signal</keyword>
<comment type="caution">
    <text evidence="17">The sequence shown here is derived from an EMBL/GenBank/DDBJ whole genome shotgun (WGS) entry which is preliminary data.</text>
</comment>
<dbReference type="Pfam" id="PF07715">
    <property type="entry name" value="Plug"/>
    <property type="match status" value="1"/>
</dbReference>
<accession>A0ABS1DVQ3</accession>
<proteinExistence type="inferred from homology"/>
<comment type="similarity">
    <text evidence="2 11 12">Belongs to the TonB-dependent receptor family.</text>
</comment>
<evidence type="ECO:0000256" key="3">
    <source>
        <dbReference type="ARBA" id="ARBA00022448"/>
    </source>
</evidence>
<evidence type="ECO:0000313" key="17">
    <source>
        <dbReference type="EMBL" id="MBK1713070.1"/>
    </source>
</evidence>
<evidence type="ECO:0000256" key="5">
    <source>
        <dbReference type="ARBA" id="ARBA00022692"/>
    </source>
</evidence>
<feature type="signal peptide" evidence="14">
    <location>
        <begin position="1"/>
        <end position="24"/>
    </location>
</feature>
<keyword evidence="8 11" id="KW-0472">Membrane</keyword>
<dbReference type="InterPro" id="IPR039426">
    <property type="entry name" value="TonB-dep_rcpt-like"/>
</dbReference>
<dbReference type="PANTHER" id="PTHR30069">
    <property type="entry name" value="TONB-DEPENDENT OUTER MEMBRANE RECEPTOR"/>
    <property type="match status" value="1"/>
</dbReference>
<dbReference type="Gene3D" id="2.40.170.20">
    <property type="entry name" value="TonB-dependent receptor, beta-barrel domain"/>
    <property type="match status" value="1"/>
</dbReference>
<feature type="compositionally biased region" description="Basic and acidic residues" evidence="13">
    <location>
        <begin position="216"/>
        <end position="226"/>
    </location>
</feature>
<dbReference type="PROSITE" id="PS52016">
    <property type="entry name" value="TONB_DEPENDENT_REC_3"/>
    <property type="match status" value="1"/>
</dbReference>
<organism evidence="17 18">
    <name type="scientific">Rubrivivax gelatinosus</name>
    <name type="common">Rhodocyclus gelatinosus</name>
    <name type="synonym">Rhodopseudomonas gelatinosa</name>
    <dbReference type="NCBI Taxonomy" id="28068"/>
    <lineage>
        <taxon>Bacteria</taxon>
        <taxon>Pseudomonadati</taxon>
        <taxon>Pseudomonadota</taxon>
        <taxon>Betaproteobacteria</taxon>
        <taxon>Burkholderiales</taxon>
        <taxon>Sphaerotilaceae</taxon>
        <taxon>Rubrivivax</taxon>
    </lineage>
</organism>
<dbReference type="CDD" id="cd01347">
    <property type="entry name" value="ligand_gated_channel"/>
    <property type="match status" value="1"/>
</dbReference>
<keyword evidence="4 11" id="KW-1134">Transmembrane beta strand</keyword>
<dbReference type="EMBL" id="NRRU01000030">
    <property type="protein sequence ID" value="MBK1713070.1"/>
    <property type="molecule type" value="Genomic_DNA"/>
</dbReference>
<keyword evidence="10 11" id="KW-0998">Cell outer membrane</keyword>
<feature type="chain" id="PRO_5046935738" evidence="14">
    <location>
        <begin position="25"/>
        <end position="667"/>
    </location>
</feature>
<keyword evidence="9 17" id="KW-0675">Receptor</keyword>
<evidence type="ECO:0000256" key="8">
    <source>
        <dbReference type="ARBA" id="ARBA00023136"/>
    </source>
</evidence>
<dbReference type="InterPro" id="IPR036942">
    <property type="entry name" value="Beta-barrel_TonB_sf"/>
</dbReference>
<evidence type="ECO:0000256" key="14">
    <source>
        <dbReference type="SAM" id="SignalP"/>
    </source>
</evidence>
<feature type="domain" description="TonB-dependent receptor-like beta-barrel" evidence="15">
    <location>
        <begin position="241"/>
        <end position="641"/>
    </location>
</feature>
<protein>
    <submittedName>
        <fullName evidence="17">TonB-dependent receptor</fullName>
    </submittedName>
</protein>
<dbReference type="RefSeq" id="WP_200378527.1">
    <property type="nucleotide sequence ID" value="NZ_NRRU01000030.1"/>
</dbReference>
<evidence type="ECO:0000259" key="16">
    <source>
        <dbReference type="Pfam" id="PF07715"/>
    </source>
</evidence>
<reference evidence="17" key="1">
    <citation type="submission" date="2017-08" db="EMBL/GenBank/DDBJ databases">
        <authorList>
            <person name="Imhoff J.F."/>
            <person name="Rahn T."/>
            <person name="Kuenzel S."/>
            <person name="Neulinger S.C."/>
        </authorList>
    </citation>
    <scope>NUCLEOTIDE SEQUENCE</scope>
    <source>
        <strain evidence="17">IM 151</strain>
    </source>
</reference>
<evidence type="ECO:0000256" key="13">
    <source>
        <dbReference type="SAM" id="MobiDB-lite"/>
    </source>
</evidence>
<evidence type="ECO:0000256" key="7">
    <source>
        <dbReference type="ARBA" id="ARBA00023077"/>
    </source>
</evidence>
<evidence type="ECO:0000256" key="12">
    <source>
        <dbReference type="RuleBase" id="RU003357"/>
    </source>
</evidence>
<dbReference type="Pfam" id="PF00593">
    <property type="entry name" value="TonB_dep_Rec_b-barrel"/>
    <property type="match status" value="1"/>
</dbReference>
<keyword evidence="7 12" id="KW-0798">TonB box</keyword>
<dbReference type="PANTHER" id="PTHR30069:SF29">
    <property type="entry name" value="HEMOGLOBIN AND HEMOGLOBIN-HAPTOGLOBIN-BINDING PROTEIN 1-RELATED"/>
    <property type="match status" value="1"/>
</dbReference>
<evidence type="ECO:0000256" key="4">
    <source>
        <dbReference type="ARBA" id="ARBA00022452"/>
    </source>
</evidence>
<reference evidence="17" key="2">
    <citation type="journal article" date="2020" name="Microorganisms">
        <title>Osmotic Adaptation and Compatible Solute Biosynthesis of Phototrophic Bacteria as Revealed from Genome Analyses.</title>
        <authorList>
            <person name="Imhoff J.F."/>
            <person name="Rahn T."/>
            <person name="Kunzel S."/>
            <person name="Keller A."/>
            <person name="Neulinger S.C."/>
        </authorList>
    </citation>
    <scope>NUCLEOTIDE SEQUENCE</scope>
    <source>
        <strain evidence="17">IM 151</strain>
    </source>
</reference>
<dbReference type="SUPFAM" id="SSF56935">
    <property type="entry name" value="Porins"/>
    <property type="match status" value="1"/>
</dbReference>
<dbReference type="InterPro" id="IPR000531">
    <property type="entry name" value="Beta-barrel_TonB"/>
</dbReference>
<evidence type="ECO:0000259" key="15">
    <source>
        <dbReference type="Pfam" id="PF00593"/>
    </source>
</evidence>
<evidence type="ECO:0000256" key="6">
    <source>
        <dbReference type="ARBA" id="ARBA00022729"/>
    </source>
</evidence>
<feature type="region of interest" description="Disordered" evidence="13">
    <location>
        <begin position="203"/>
        <end position="226"/>
    </location>
</feature>
<dbReference type="InterPro" id="IPR037066">
    <property type="entry name" value="Plug_dom_sf"/>
</dbReference>
<dbReference type="Proteomes" id="UP001041814">
    <property type="component" value="Unassembled WGS sequence"/>
</dbReference>
<name>A0ABS1DVQ3_RUBGE</name>
<evidence type="ECO:0000256" key="2">
    <source>
        <dbReference type="ARBA" id="ARBA00009810"/>
    </source>
</evidence>
<evidence type="ECO:0000256" key="9">
    <source>
        <dbReference type="ARBA" id="ARBA00023170"/>
    </source>
</evidence>
<evidence type="ECO:0000313" key="18">
    <source>
        <dbReference type="Proteomes" id="UP001041814"/>
    </source>
</evidence>